<name>A0ABW2RDT1_9BURK</name>
<dbReference type="PANTHER" id="PTHR30040">
    <property type="entry name" value="THIAMINE BIOSYNTHESIS LIPOPROTEIN APBE"/>
    <property type="match status" value="1"/>
</dbReference>
<dbReference type="Pfam" id="PF02424">
    <property type="entry name" value="ApbE"/>
    <property type="match status" value="1"/>
</dbReference>
<dbReference type="PANTHER" id="PTHR30040:SF2">
    <property type="entry name" value="FAD:PROTEIN FMN TRANSFERASE"/>
    <property type="match status" value="1"/>
</dbReference>
<evidence type="ECO:0000313" key="13">
    <source>
        <dbReference type="Proteomes" id="UP001596495"/>
    </source>
</evidence>
<keyword evidence="8 11" id="KW-0460">Magnesium</keyword>
<evidence type="ECO:0000256" key="7">
    <source>
        <dbReference type="ARBA" id="ARBA00022827"/>
    </source>
</evidence>
<keyword evidence="5 11" id="KW-0808">Transferase</keyword>
<gene>
    <name evidence="12" type="ORF">ACFQNJ_16730</name>
</gene>
<protein>
    <recommendedName>
        <fullName evidence="3 11">FAD:protein FMN transferase</fullName>
        <ecNumber evidence="2 11">2.7.1.180</ecNumber>
    </recommendedName>
    <alternativeName>
        <fullName evidence="9 11">Flavin transferase</fullName>
    </alternativeName>
</protein>
<comment type="cofactor">
    <cofactor evidence="1">
        <name>Mg(2+)</name>
        <dbReference type="ChEBI" id="CHEBI:18420"/>
    </cofactor>
</comment>
<dbReference type="InterPro" id="IPR024932">
    <property type="entry name" value="ApbE"/>
</dbReference>
<keyword evidence="4 11" id="KW-0285">Flavoprotein</keyword>
<dbReference type="EMBL" id="JBHTBX010000014">
    <property type="protein sequence ID" value="MFC7436154.1"/>
    <property type="molecule type" value="Genomic_DNA"/>
</dbReference>
<organism evidence="12 13">
    <name type="scientific">Hydrogenophaga bisanensis</name>
    <dbReference type="NCBI Taxonomy" id="439611"/>
    <lineage>
        <taxon>Bacteria</taxon>
        <taxon>Pseudomonadati</taxon>
        <taxon>Pseudomonadota</taxon>
        <taxon>Betaproteobacteria</taxon>
        <taxon>Burkholderiales</taxon>
        <taxon>Comamonadaceae</taxon>
        <taxon>Hydrogenophaga</taxon>
    </lineage>
</organism>
<evidence type="ECO:0000256" key="1">
    <source>
        <dbReference type="ARBA" id="ARBA00001946"/>
    </source>
</evidence>
<comment type="caution">
    <text evidence="12">The sequence shown here is derived from an EMBL/GenBank/DDBJ whole genome shotgun (WGS) entry which is preliminary data.</text>
</comment>
<dbReference type="Proteomes" id="UP001596495">
    <property type="component" value="Unassembled WGS sequence"/>
</dbReference>
<evidence type="ECO:0000256" key="3">
    <source>
        <dbReference type="ARBA" id="ARBA00016337"/>
    </source>
</evidence>
<dbReference type="SUPFAM" id="SSF143631">
    <property type="entry name" value="ApbE-like"/>
    <property type="match status" value="1"/>
</dbReference>
<evidence type="ECO:0000256" key="6">
    <source>
        <dbReference type="ARBA" id="ARBA00022723"/>
    </source>
</evidence>
<evidence type="ECO:0000256" key="8">
    <source>
        <dbReference type="ARBA" id="ARBA00022842"/>
    </source>
</evidence>
<evidence type="ECO:0000256" key="5">
    <source>
        <dbReference type="ARBA" id="ARBA00022679"/>
    </source>
</evidence>
<proteinExistence type="inferred from homology"/>
<evidence type="ECO:0000256" key="2">
    <source>
        <dbReference type="ARBA" id="ARBA00011955"/>
    </source>
</evidence>
<keyword evidence="6 11" id="KW-0479">Metal-binding</keyword>
<dbReference type="InterPro" id="IPR006311">
    <property type="entry name" value="TAT_signal"/>
</dbReference>
<keyword evidence="7 11" id="KW-0274">FAD</keyword>
<evidence type="ECO:0000256" key="11">
    <source>
        <dbReference type="PIRNR" id="PIRNR006268"/>
    </source>
</evidence>
<dbReference type="PROSITE" id="PS51318">
    <property type="entry name" value="TAT"/>
    <property type="match status" value="1"/>
</dbReference>
<comment type="similarity">
    <text evidence="11">Belongs to the ApbE family.</text>
</comment>
<dbReference type="InterPro" id="IPR003374">
    <property type="entry name" value="ApbE-like_sf"/>
</dbReference>
<comment type="catalytic activity">
    <reaction evidence="10 11">
        <text>L-threonyl-[protein] + FAD = FMN-L-threonyl-[protein] + AMP + H(+)</text>
        <dbReference type="Rhea" id="RHEA:36847"/>
        <dbReference type="Rhea" id="RHEA-COMP:11060"/>
        <dbReference type="Rhea" id="RHEA-COMP:11061"/>
        <dbReference type="ChEBI" id="CHEBI:15378"/>
        <dbReference type="ChEBI" id="CHEBI:30013"/>
        <dbReference type="ChEBI" id="CHEBI:57692"/>
        <dbReference type="ChEBI" id="CHEBI:74257"/>
        <dbReference type="ChEBI" id="CHEBI:456215"/>
        <dbReference type="EC" id="2.7.1.180"/>
    </reaction>
</comment>
<dbReference type="RefSeq" id="WP_382259588.1">
    <property type="nucleotide sequence ID" value="NZ_JBHTBX010000014.1"/>
</dbReference>
<dbReference type="PIRSF" id="PIRSF006268">
    <property type="entry name" value="ApbE"/>
    <property type="match status" value="1"/>
</dbReference>
<dbReference type="Gene3D" id="3.10.520.10">
    <property type="entry name" value="ApbE-like domains"/>
    <property type="match status" value="1"/>
</dbReference>
<evidence type="ECO:0000256" key="10">
    <source>
        <dbReference type="ARBA" id="ARBA00048540"/>
    </source>
</evidence>
<keyword evidence="13" id="KW-1185">Reference proteome</keyword>
<dbReference type="EC" id="2.7.1.180" evidence="2 11"/>
<dbReference type="GO" id="GO:0016740">
    <property type="term" value="F:transferase activity"/>
    <property type="evidence" value="ECO:0007669"/>
    <property type="project" value="UniProtKB-KW"/>
</dbReference>
<sequence>MQTAAPLSRRRCMAGAGLLVLSAYLGPAMARAGTVRMSRPLLGTQIDIVAQGKLAARAADLALSEMARLERLMSRYRNDSEVAALHRAAGRHPVDVSPETMAVLQQALTLSRESGGLFDITIGAYDGWSFKPGSPRLPSVQERREQRHLVDHRQLHTDPERGQAQLMRRGMKLDLGGVAKLPILEAGMRVLKSHGLDGAMINGGGDVLVTGQLDGRDWRIGLRDPANPSGLLGTVSLTDGVVASSGDYERHFVLDGRHFHHVLNPETGLPAQGVRGVAMVARDVNQVNGRGAMAMLLGPDAAAQMLSKLPGTESVLVNGDGRRWLSSPGMARRLATPAAG</sequence>
<evidence type="ECO:0000313" key="12">
    <source>
        <dbReference type="EMBL" id="MFC7436154.1"/>
    </source>
</evidence>
<evidence type="ECO:0000256" key="4">
    <source>
        <dbReference type="ARBA" id="ARBA00022630"/>
    </source>
</evidence>
<evidence type="ECO:0000256" key="9">
    <source>
        <dbReference type="ARBA" id="ARBA00031306"/>
    </source>
</evidence>
<reference evidence="13" key="1">
    <citation type="journal article" date="2019" name="Int. J. Syst. Evol. Microbiol.">
        <title>The Global Catalogue of Microorganisms (GCM) 10K type strain sequencing project: providing services to taxonomists for standard genome sequencing and annotation.</title>
        <authorList>
            <consortium name="The Broad Institute Genomics Platform"/>
            <consortium name="The Broad Institute Genome Sequencing Center for Infectious Disease"/>
            <person name="Wu L."/>
            <person name="Ma J."/>
        </authorList>
    </citation>
    <scope>NUCLEOTIDE SEQUENCE [LARGE SCALE GENOMIC DNA]</scope>
    <source>
        <strain evidence="13">CCUG 54518</strain>
    </source>
</reference>
<accession>A0ABW2RDT1</accession>